<comment type="caution">
    <text evidence="1">The sequence shown here is derived from an EMBL/GenBank/DDBJ whole genome shotgun (WGS) entry which is preliminary data.</text>
</comment>
<dbReference type="EMBL" id="MZMZ02001753">
    <property type="protein sequence ID" value="RQM28460.1"/>
    <property type="molecule type" value="Genomic_DNA"/>
</dbReference>
<dbReference type="AlphaFoldDB" id="A0A425DGW9"/>
<name>A0A425DGW9_APHAT</name>
<dbReference type="Proteomes" id="UP000284702">
    <property type="component" value="Unassembled WGS sequence"/>
</dbReference>
<protein>
    <recommendedName>
        <fullName evidence="3">DDE-1 domain-containing protein</fullName>
    </recommendedName>
</protein>
<sequence length="218" mass="24532">MKPTGIQHRPRPFIAQKLQAVVTAQATGVREAARELGYAERSVRLWVQEQSKLASFEGSKTRKKNTGNQDLESTCLLFDQLFHNIYPDLSPDCQYNADETGIYFDMCPSSIWAVRGGGSYVAKSETHSYRMTALLTVCANGLELPIFIVIRGEPGGVIETNESNEYPPGQFYAMKKKAWMNGDVRKRIVMFELAIKAWDMITEEEVRASFVKALPKQA</sequence>
<evidence type="ECO:0000313" key="1">
    <source>
        <dbReference type="EMBL" id="RQM28460.1"/>
    </source>
</evidence>
<accession>A0A425DGW9</accession>
<proteinExistence type="predicted"/>
<evidence type="ECO:0008006" key="3">
    <source>
        <dbReference type="Google" id="ProtNLM"/>
    </source>
</evidence>
<dbReference type="VEuPathDB" id="FungiDB:H257_08322"/>
<organism evidence="1 2">
    <name type="scientific">Aphanomyces astaci</name>
    <name type="common">Crayfish plague agent</name>
    <dbReference type="NCBI Taxonomy" id="112090"/>
    <lineage>
        <taxon>Eukaryota</taxon>
        <taxon>Sar</taxon>
        <taxon>Stramenopiles</taxon>
        <taxon>Oomycota</taxon>
        <taxon>Saprolegniomycetes</taxon>
        <taxon>Saprolegniales</taxon>
        <taxon>Verrucalvaceae</taxon>
        <taxon>Aphanomyces</taxon>
    </lineage>
</organism>
<gene>
    <name evidence="1" type="ORF">B5M09_012013</name>
</gene>
<keyword evidence="2" id="KW-1185">Reference proteome</keyword>
<reference evidence="1" key="1">
    <citation type="submission" date="2018-07" db="EMBL/GenBank/DDBJ databases">
        <title>Annotation of Aphanomyces astaci genome assembly.</title>
        <authorList>
            <person name="Studholme D.J."/>
        </authorList>
    </citation>
    <scope>NUCLEOTIDE SEQUENCE [LARGE SCALE GENOMIC DNA]</scope>
    <source>
        <strain evidence="1">Pc</strain>
    </source>
</reference>
<evidence type="ECO:0000313" key="2">
    <source>
        <dbReference type="Proteomes" id="UP000284702"/>
    </source>
</evidence>